<feature type="transmembrane region" description="Helical" evidence="6">
    <location>
        <begin position="185"/>
        <end position="204"/>
    </location>
</feature>
<dbReference type="OrthoDB" id="3656065at2"/>
<name>A0A386ZA68_9NOCA</name>
<dbReference type="PANTHER" id="PTHR42718">
    <property type="entry name" value="MAJOR FACILITATOR SUPERFAMILY MULTIDRUG TRANSPORTER MFSC"/>
    <property type="match status" value="1"/>
</dbReference>
<keyword evidence="2" id="KW-0813">Transport</keyword>
<gene>
    <name evidence="8" type="ORF">D7D52_09515</name>
</gene>
<accession>A0A386ZA68</accession>
<feature type="transmembrane region" description="Helical" evidence="6">
    <location>
        <begin position="286"/>
        <end position="303"/>
    </location>
</feature>
<keyword evidence="9" id="KW-1185">Reference proteome</keyword>
<dbReference type="Gene3D" id="1.20.1250.20">
    <property type="entry name" value="MFS general substrate transporter like domains"/>
    <property type="match status" value="2"/>
</dbReference>
<organism evidence="8 9">
    <name type="scientific">Nocardia yunnanensis</name>
    <dbReference type="NCBI Taxonomy" id="2382165"/>
    <lineage>
        <taxon>Bacteria</taxon>
        <taxon>Bacillati</taxon>
        <taxon>Actinomycetota</taxon>
        <taxon>Actinomycetes</taxon>
        <taxon>Mycobacteriales</taxon>
        <taxon>Nocardiaceae</taxon>
        <taxon>Nocardia</taxon>
    </lineage>
</organism>
<feature type="domain" description="Major facilitator superfamily (MFS) profile" evidence="7">
    <location>
        <begin position="32"/>
        <end position="594"/>
    </location>
</feature>
<evidence type="ECO:0000256" key="5">
    <source>
        <dbReference type="ARBA" id="ARBA00023136"/>
    </source>
</evidence>
<evidence type="ECO:0000313" key="9">
    <source>
        <dbReference type="Proteomes" id="UP000267164"/>
    </source>
</evidence>
<dbReference type="InterPro" id="IPR036259">
    <property type="entry name" value="MFS_trans_sf"/>
</dbReference>
<dbReference type="PANTHER" id="PTHR42718:SF9">
    <property type="entry name" value="MAJOR FACILITATOR SUPERFAMILY MULTIDRUG TRANSPORTER MFSC"/>
    <property type="match status" value="1"/>
</dbReference>
<dbReference type="Pfam" id="PF07690">
    <property type="entry name" value="MFS_1"/>
    <property type="match status" value="1"/>
</dbReference>
<dbReference type="InterPro" id="IPR011701">
    <property type="entry name" value="MFS"/>
</dbReference>
<evidence type="ECO:0000256" key="6">
    <source>
        <dbReference type="SAM" id="Phobius"/>
    </source>
</evidence>
<dbReference type="EMBL" id="CP032568">
    <property type="protein sequence ID" value="AYF74063.1"/>
    <property type="molecule type" value="Genomic_DNA"/>
</dbReference>
<feature type="transmembrane region" description="Helical" evidence="6">
    <location>
        <begin position="29"/>
        <end position="48"/>
    </location>
</feature>
<sequence length="602" mass="63884">MSTTVDTAVPPGAVPDESGRLDGASQLRIWSVLAVIVLFTEVSPMQYVMVASALRQIAPTFPDQGANINWAIIVFGIFGAAVSPLIGKLSDIWGKKKMFLVCGVLFLIGTVICALTSSWALFLVGRALEATAIATTVVSYGLIRDLMPRRMVPIGLGIASTGLGVSALAGPLIGGYITDHYSWRGLFWFLFVFTLVMIPLLIIVVPESKLRTPQRLDLIGATLLGAGATLTLLYLDKGQDWGWTKPSTLAWLIGGLVLLALFPVVEMRARQPIMDMKLLFNPRVSIVLFVGLLASFIIGYQSYATGYMTQSPPSDQVVSQVKDATWEQVKAGALQQAQAQALTQARAQGLAQAEAQAKAAMPPGVDLPPAFVQQLTDQVNAQVTPEVVNAQVPPEMVYSKLPPDMVKVDLSPGYTYGDNFTLLKFATHVTLAQSLIAMLFGFLGGLWIRRSGARWPLVTALVIFVGSGLAYAALSHGWQTQALISAVYGIAFALYYASTPNLIVEGVPAQQQGISAGMLGVMQAMGAAIGLAVATAFLTANPVRAVVSVAGAPPVTKDIPLLYADKGYELGFYFVAISAAVALVGAFLMRHGRTAATGGAAH</sequence>
<evidence type="ECO:0000256" key="4">
    <source>
        <dbReference type="ARBA" id="ARBA00022989"/>
    </source>
</evidence>
<dbReference type="KEGG" id="nyu:D7D52_09515"/>
<evidence type="ECO:0000256" key="3">
    <source>
        <dbReference type="ARBA" id="ARBA00022692"/>
    </source>
</evidence>
<feature type="transmembrane region" description="Helical" evidence="6">
    <location>
        <begin position="216"/>
        <end position="235"/>
    </location>
</feature>
<feature type="transmembrane region" description="Helical" evidence="6">
    <location>
        <begin position="68"/>
        <end position="86"/>
    </location>
</feature>
<dbReference type="PROSITE" id="PS50850">
    <property type="entry name" value="MFS"/>
    <property type="match status" value="1"/>
</dbReference>
<feature type="transmembrane region" description="Helical" evidence="6">
    <location>
        <begin position="570"/>
        <end position="589"/>
    </location>
</feature>
<evidence type="ECO:0000259" key="7">
    <source>
        <dbReference type="PROSITE" id="PS50850"/>
    </source>
</evidence>
<feature type="transmembrane region" description="Helical" evidence="6">
    <location>
        <begin position="154"/>
        <end position="173"/>
    </location>
</feature>
<keyword evidence="5 6" id="KW-0472">Membrane</keyword>
<dbReference type="AlphaFoldDB" id="A0A386ZA68"/>
<dbReference type="Proteomes" id="UP000267164">
    <property type="component" value="Chromosome"/>
</dbReference>
<feature type="transmembrane region" description="Helical" evidence="6">
    <location>
        <begin position="518"/>
        <end position="538"/>
    </location>
</feature>
<keyword evidence="4 6" id="KW-1133">Transmembrane helix</keyword>
<dbReference type="GO" id="GO:0005886">
    <property type="term" value="C:plasma membrane"/>
    <property type="evidence" value="ECO:0007669"/>
    <property type="project" value="UniProtKB-SubCell"/>
</dbReference>
<evidence type="ECO:0000256" key="2">
    <source>
        <dbReference type="ARBA" id="ARBA00022448"/>
    </source>
</evidence>
<reference evidence="8 9" key="1">
    <citation type="submission" date="2018-09" db="EMBL/GenBank/DDBJ databases">
        <title>Nocardia yunnanensis sp. nov., an actinomycete isolated from a soil sample.</title>
        <authorList>
            <person name="Zhang J."/>
        </authorList>
    </citation>
    <scope>NUCLEOTIDE SEQUENCE [LARGE SCALE GENOMIC DNA]</scope>
    <source>
        <strain evidence="8 9">CFHS0054</strain>
    </source>
</reference>
<protein>
    <submittedName>
        <fullName evidence="8">MFS transporter</fullName>
    </submittedName>
</protein>
<dbReference type="InterPro" id="IPR020846">
    <property type="entry name" value="MFS_dom"/>
</dbReference>
<feature type="transmembrane region" description="Helical" evidence="6">
    <location>
        <begin position="247"/>
        <end position="265"/>
    </location>
</feature>
<feature type="transmembrane region" description="Helical" evidence="6">
    <location>
        <begin position="480"/>
        <end position="497"/>
    </location>
</feature>
<feature type="transmembrane region" description="Helical" evidence="6">
    <location>
        <begin position="425"/>
        <end position="448"/>
    </location>
</feature>
<dbReference type="RefSeq" id="WP_120735986.1">
    <property type="nucleotide sequence ID" value="NZ_CP032568.1"/>
</dbReference>
<feature type="transmembrane region" description="Helical" evidence="6">
    <location>
        <begin position="123"/>
        <end position="142"/>
    </location>
</feature>
<keyword evidence="3 6" id="KW-0812">Transmembrane</keyword>
<feature type="transmembrane region" description="Helical" evidence="6">
    <location>
        <begin position="98"/>
        <end position="117"/>
    </location>
</feature>
<dbReference type="GO" id="GO:0022857">
    <property type="term" value="F:transmembrane transporter activity"/>
    <property type="evidence" value="ECO:0007669"/>
    <property type="project" value="InterPro"/>
</dbReference>
<evidence type="ECO:0000256" key="1">
    <source>
        <dbReference type="ARBA" id="ARBA00004651"/>
    </source>
</evidence>
<dbReference type="SUPFAM" id="SSF103473">
    <property type="entry name" value="MFS general substrate transporter"/>
    <property type="match status" value="2"/>
</dbReference>
<feature type="transmembrane region" description="Helical" evidence="6">
    <location>
        <begin position="455"/>
        <end position="474"/>
    </location>
</feature>
<proteinExistence type="predicted"/>
<comment type="subcellular location">
    <subcellularLocation>
        <location evidence="1">Cell membrane</location>
        <topology evidence="1">Multi-pass membrane protein</topology>
    </subcellularLocation>
</comment>
<evidence type="ECO:0000313" key="8">
    <source>
        <dbReference type="EMBL" id="AYF74063.1"/>
    </source>
</evidence>